<reference evidence="1 2" key="1">
    <citation type="submission" date="2021-06" db="EMBL/GenBank/DDBJ databases">
        <authorList>
            <person name="Pan X."/>
        </authorList>
    </citation>
    <scope>NUCLEOTIDE SEQUENCE [LARGE SCALE GENOMIC DNA]</scope>
    <source>
        <strain evidence="1 2">4503</strain>
    </source>
</reference>
<proteinExistence type="predicted"/>
<gene>
    <name evidence="1" type="ORF">KN815_11695</name>
</gene>
<comment type="caution">
    <text evidence="1">The sequence shown here is derived from an EMBL/GenBank/DDBJ whole genome shotgun (WGS) entry which is preliminary data.</text>
</comment>
<name>A0ABS6CCV8_9ACTN</name>
<evidence type="ECO:0000313" key="2">
    <source>
        <dbReference type="Proteomes" id="UP000720508"/>
    </source>
</evidence>
<protein>
    <submittedName>
        <fullName evidence="1">Uncharacterized protein</fullName>
    </submittedName>
</protein>
<dbReference type="EMBL" id="JAHLEM010000097">
    <property type="protein sequence ID" value="MBU3864718.1"/>
    <property type="molecule type" value="Genomic_DNA"/>
</dbReference>
<organism evidence="1 2">
    <name type="scientific">Streptomyces niphimycinicus</name>
    <dbReference type="NCBI Taxonomy" id="2842201"/>
    <lineage>
        <taxon>Bacteria</taxon>
        <taxon>Bacillati</taxon>
        <taxon>Actinomycetota</taxon>
        <taxon>Actinomycetes</taxon>
        <taxon>Kitasatosporales</taxon>
        <taxon>Streptomycetaceae</taxon>
        <taxon>Streptomyces</taxon>
    </lineage>
</organism>
<evidence type="ECO:0000313" key="1">
    <source>
        <dbReference type="EMBL" id="MBU3864718.1"/>
    </source>
</evidence>
<dbReference type="RefSeq" id="WP_216341714.1">
    <property type="nucleotide sequence ID" value="NZ_JAHLEM010000097.1"/>
</dbReference>
<keyword evidence="2" id="KW-1185">Reference proteome</keyword>
<dbReference type="Proteomes" id="UP000720508">
    <property type="component" value="Unassembled WGS sequence"/>
</dbReference>
<sequence>MPFSLWLWLWLWVRVRVRPRRFERRAAAHVRLLFAVLLVGTVPEPVPPTASASRAEPVR</sequence>
<accession>A0ABS6CCV8</accession>